<sequence>MPVTFFDPGQMTARLDLETSEPQPDGQGGAVPVWSVLSSMWARIEPVSFVVSEKGAAAETAVVTHRIWVRFRDGILGGQRFRKGERLFAIRAVRDPDETRRYLVCHCEEEAA</sequence>
<accession>A0ABT9PUP1</accession>
<dbReference type="NCBIfam" id="TIGR01563">
    <property type="entry name" value="gp16_SPP1"/>
    <property type="match status" value="1"/>
</dbReference>
<dbReference type="InterPro" id="IPR008767">
    <property type="entry name" value="Phage_SPP1_head-tail_adaptor"/>
</dbReference>
<dbReference type="Gene3D" id="2.40.10.270">
    <property type="entry name" value="Bacteriophage SPP1 head-tail adaptor protein"/>
    <property type="match status" value="1"/>
</dbReference>
<dbReference type="InterPro" id="IPR038666">
    <property type="entry name" value="SSP1_head-tail_sf"/>
</dbReference>
<proteinExistence type="predicted"/>
<dbReference type="RefSeq" id="WP_306835819.1">
    <property type="nucleotide sequence ID" value="NZ_JAUSRF010000009.1"/>
</dbReference>
<evidence type="ECO:0000313" key="2">
    <source>
        <dbReference type="Proteomes" id="UP001241472"/>
    </source>
</evidence>
<keyword evidence="2" id="KW-1185">Reference proteome</keyword>
<organism evidence="1 2">
    <name type="scientific">Neorhizobium huautlense</name>
    <dbReference type="NCBI Taxonomy" id="67774"/>
    <lineage>
        <taxon>Bacteria</taxon>
        <taxon>Pseudomonadati</taxon>
        <taxon>Pseudomonadota</taxon>
        <taxon>Alphaproteobacteria</taxon>
        <taxon>Hyphomicrobiales</taxon>
        <taxon>Rhizobiaceae</taxon>
        <taxon>Rhizobium/Agrobacterium group</taxon>
        <taxon>Neorhizobium</taxon>
    </lineage>
</organism>
<comment type="caution">
    <text evidence="1">The sequence shown here is derived from an EMBL/GenBank/DDBJ whole genome shotgun (WGS) entry which is preliminary data.</text>
</comment>
<gene>
    <name evidence="1" type="ORF">J2T09_002954</name>
</gene>
<dbReference type="Proteomes" id="UP001241472">
    <property type="component" value="Unassembled WGS sequence"/>
</dbReference>
<dbReference type="EMBL" id="JAUSRF010000009">
    <property type="protein sequence ID" value="MDP9838187.1"/>
    <property type="molecule type" value="Genomic_DNA"/>
</dbReference>
<protein>
    <submittedName>
        <fullName evidence="1">SPP1 family predicted phage head-tail adaptor</fullName>
    </submittedName>
</protein>
<dbReference type="Pfam" id="PF05521">
    <property type="entry name" value="Phage_HCP"/>
    <property type="match status" value="1"/>
</dbReference>
<name>A0ABT9PUP1_9HYPH</name>
<reference evidence="1 2" key="1">
    <citation type="submission" date="2023-07" db="EMBL/GenBank/DDBJ databases">
        <title>Sorghum-associated microbial communities from plants grown in Nebraska, USA.</title>
        <authorList>
            <person name="Schachtman D."/>
        </authorList>
    </citation>
    <scope>NUCLEOTIDE SEQUENCE [LARGE SCALE GENOMIC DNA]</scope>
    <source>
        <strain evidence="1 2">DS1307</strain>
    </source>
</reference>
<evidence type="ECO:0000313" key="1">
    <source>
        <dbReference type="EMBL" id="MDP9838187.1"/>
    </source>
</evidence>